<dbReference type="Proteomes" id="UP001629059">
    <property type="component" value="Unassembled WGS sequence"/>
</dbReference>
<keyword evidence="1" id="KW-0812">Transmembrane</keyword>
<proteinExistence type="predicted"/>
<name>A0ABW8Y9L0_9FLAO</name>
<keyword evidence="1" id="KW-1133">Transmembrane helix</keyword>
<evidence type="ECO:0000256" key="1">
    <source>
        <dbReference type="SAM" id="Phobius"/>
    </source>
</evidence>
<comment type="caution">
    <text evidence="3">The sequence shown here is derived from an EMBL/GenBank/DDBJ whole genome shotgun (WGS) entry which is preliminary data.</text>
</comment>
<evidence type="ECO:0000313" key="4">
    <source>
        <dbReference type="Proteomes" id="UP001629059"/>
    </source>
</evidence>
<evidence type="ECO:0000259" key="2">
    <source>
        <dbReference type="SMART" id="SM00245"/>
    </source>
</evidence>
<organism evidence="3 4">
    <name type="scientific">Flavobacterium rhizophilum</name>
    <dbReference type="NCBI Taxonomy" id="3163296"/>
    <lineage>
        <taxon>Bacteria</taxon>
        <taxon>Pseudomonadati</taxon>
        <taxon>Bacteroidota</taxon>
        <taxon>Flavobacteriia</taxon>
        <taxon>Flavobacteriales</taxon>
        <taxon>Flavobacteriaceae</taxon>
        <taxon>Flavobacterium</taxon>
    </lineage>
</organism>
<protein>
    <submittedName>
        <fullName evidence="3">S41 family peptidase</fullName>
    </submittedName>
</protein>
<dbReference type="CDD" id="cd06567">
    <property type="entry name" value="Peptidase_S41"/>
    <property type="match status" value="1"/>
</dbReference>
<dbReference type="Pfam" id="PF03572">
    <property type="entry name" value="Peptidase_S41"/>
    <property type="match status" value="1"/>
</dbReference>
<evidence type="ECO:0000313" key="3">
    <source>
        <dbReference type="EMBL" id="MFL9836644.1"/>
    </source>
</evidence>
<reference evidence="3 4" key="1">
    <citation type="submission" date="2024-06" db="EMBL/GenBank/DDBJ databases">
        <authorList>
            <person name="Kaempfer P."/>
            <person name="Viver T."/>
        </authorList>
    </citation>
    <scope>NUCLEOTIDE SEQUENCE [LARGE SCALE GENOMIC DNA]</scope>
    <source>
        <strain evidence="3 4">ST-75</strain>
    </source>
</reference>
<dbReference type="SUPFAM" id="SSF52096">
    <property type="entry name" value="ClpP/crotonase"/>
    <property type="match status" value="1"/>
</dbReference>
<dbReference type="InterPro" id="IPR005151">
    <property type="entry name" value="Tail-specific_protease"/>
</dbReference>
<feature type="transmembrane region" description="Helical" evidence="1">
    <location>
        <begin position="21"/>
        <end position="38"/>
    </location>
</feature>
<sequence>MLTNHQKNQNPSTAQRIFRQRILLIILAIIFNIANSRAQLQADVLSGKWHLEMQHNDLGLSQIIMEFNVAGENNFEGHTRKDALKDILGGAKSMLAKSFNSGLKGGSILRIENGTYSLVSDSLKFTGILTSLVGNYNIKGYVFQGKLSATLSDMNNNYKGIIEGKRNTRLLPLRDYHALYKETVSLTYNKIFNRDIMQTKEWKRFDRKMNDVSAKVQDDLEMVFAFFYYAGKLPISHYMLMRPFGDDETEQSNDAEVATEVSENYKQRVFLEEKGAGVGYLKITSFDGNAAEMDSVFKVIAKKDYKNLIVDLRNNPGGSVDAGMSFATHVADTTFYGGVFLTQKYFNNHDELPTVAEYESFPHFTESNYDMLMHGIHTTEGLCLKVIPQEPVFDGKLYILTNGKTGSTCEPLVYGFKQKKRAVIVGKPTAGAMLAAEMFELSDGFRMFLPTADYYSFDGQRLDKIGVKPDVEVEGDALEYVMRLIAE</sequence>
<dbReference type="InterPro" id="IPR029045">
    <property type="entry name" value="ClpP/crotonase-like_dom_sf"/>
</dbReference>
<dbReference type="RefSeq" id="WP_408073671.1">
    <property type="nucleotide sequence ID" value="NZ_JBELQB010000002.1"/>
</dbReference>
<keyword evidence="4" id="KW-1185">Reference proteome</keyword>
<accession>A0ABW8Y9L0</accession>
<dbReference type="PANTHER" id="PTHR32060">
    <property type="entry name" value="TAIL-SPECIFIC PROTEASE"/>
    <property type="match status" value="1"/>
</dbReference>
<gene>
    <name evidence="3" type="ORF">ABS768_03985</name>
</gene>
<dbReference type="PANTHER" id="PTHR32060:SF22">
    <property type="entry name" value="CARBOXYL-TERMINAL-PROCESSING PEPTIDASE 3, CHLOROPLASTIC"/>
    <property type="match status" value="1"/>
</dbReference>
<feature type="domain" description="Tail specific protease" evidence="2">
    <location>
        <begin position="245"/>
        <end position="474"/>
    </location>
</feature>
<dbReference type="Gene3D" id="3.90.226.10">
    <property type="entry name" value="2-enoyl-CoA Hydratase, Chain A, domain 1"/>
    <property type="match status" value="1"/>
</dbReference>
<dbReference type="SMART" id="SM00245">
    <property type="entry name" value="TSPc"/>
    <property type="match status" value="1"/>
</dbReference>
<dbReference type="EMBL" id="JBELQB010000002">
    <property type="protein sequence ID" value="MFL9836644.1"/>
    <property type="molecule type" value="Genomic_DNA"/>
</dbReference>
<keyword evidence="1" id="KW-0472">Membrane</keyword>